<evidence type="ECO:0000256" key="3">
    <source>
        <dbReference type="ARBA" id="ARBA00022729"/>
    </source>
</evidence>
<gene>
    <name evidence="8" type="ORF">SAMN05660909_00373</name>
</gene>
<comment type="similarity">
    <text evidence="2">Belongs to the SusD family.</text>
</comment>
<evidence type="ECO:0000256" key="2">
    <source>
        <dbReference type="ARBA" id="ARBA00006275"/>
    </source>
</evidence>
<dbReference type="EMBL" id="FNRL01000001">
    <property type="protein sequence ID" value="SDZ96815.1"/>
    <property type="molecule type" value="Genomic_DNA"/>
</dbReference>
<dbReference type="RefSeq" id="WP_225889564.1">
    <property type="nucleotide sequence ID" value="NZ_BKAT01000012.1"/>
</dbReference>
<dbReference type="Pfam" id="PF14322">
    <property type="entry name" value="SusD-like_3"/>
    <property type="match status" value="1"/>
</dbReference>
<evidence type="ECO:0000259" key="6">
    <source>
        <dbReference type="Pfam" id="PF07980"/>
    </source>
</evidence>
<dbReference type="Gene3D" id="1.25.40.390">
    <property type="match status" value="1"/>
</dbReference>
<evidence type="ECO:0000313" key="8">
    <source>
        <dbReference type="EMBL" id="SDZ96815.1"/>
    </source>
</evidence>
<evidence type="ECO:0000256" key="1">
    <source>
        <dbReference type="ARBA" id="ARBA00004442"/>
    </source>
</evidence>
<feature type="domain" description="RagB/SusD" evidence="6">
    <location>
        <begin position="322"/>
        <end position="611"/>
    </location>
</feature>
<dbReference type="SUPFAM" id="SSF48452">
    <property type="entry name" value="TPR-like"/>
    <property type="match status" value="1"/>
</dbReference>
<evidence type="ECO:0000259" key="7">
    <source>
        <dbReference type="Pfam" id="PF14322"/>
    </source>
</evidence>
<protein>
    <submittedName>
        <fullName evidence="8">Starch-binding associating with outer membrane</fullName>
    </submittedName>
</protein>
<keyword evidence="5" id="KW-0998">Cell outer membrane</keyword>
<proteinExistence type="inferred from homology"/>
<accession>A0A1H3XBN0</accession>
<keyword evidence="3" id="KW-0732">Signal</keyword>
<evidence type="ECO:0000256" key="5">
    <source>
        <dbReference type="ARBA" id="ARBA00023237"/>
    </source>
</evidence>
<dbReference type="AlphaFoldDB" id="A0A1H3XBN0"/>
<name>A0A1H3XBN0_9BACT</name>
<dbReference type="Proteomes" id="UP000199656">
    <property type="component" value="Unassembled WGS sequence"/>
</dbReference>
<organism evidence="8 9">
    <name type="scientific">Chitinophaga terrae</name>
    <name type="common">ex Kim and Jung 2007</name>
    <dbReference type="NCBI Taxonomy" id="408074"/>
    <lineage>
        <taxon>Bacteria</taxon>
        <taxon>Pseudomonadati</taxon>
        <taxon>Bacteroidota</taxon>
        <taxon>Chitinophagia</taxon>
        <taxon>Chitinophagales</taxon>
        <taxon>Chitinophagaceae</taxon>
        <taxon>Chitinophaga</taxon>
    </lineage>
</organism>
<dbReference type="PROSITE" id="PS51257">
    <property type="entry name" value="PROKAR_LIPOPROTEIN"/>
    <property type="match status" value="1"/>
</dbReference>
<dbReference type="Pfam" id="PF07980">
    <property type="entry name" value="SusD_RagB"/>
    <property type="match status" value="1"/>
</dbReference>
<dbReference type="InterPro" id="IPR033985">
    <property type="entry name" value="SusD-like_N"/>
</dbReference>
<feature type="domain" description="SusD-like N-terminal" evidence="7">
    <location>
        <begin position="24"/>
        <end position="218"/>
    </location>
</feature>
<evidence type="ECO:0000313" key="9">
    <source>
        <dbReference type="Proteomes" id="UP000199656"/>
    </source>
</evidence>
<keyword evidence="9" id="KW-1185">Reference proteome</keyword>
<dbReference type="InterPro" id="IPR012944">
    <property type="entry name" value="SusD_RagB_dom"/>
</dbReference>
<dbReference type="GO" id="GO:0009279">
    <property type="term" value="C:cell outer membrane"/>
    <property type="evidence" value="ECO:0007669"/>
    <property type="project" value="UniProtKB-SubCell"/>
</dbReference>
<comment type="subcellular location">
    <subcellularLocation>
        <location evidence="1">Cell outer membrane</location>
    </subcellularLocation>
</comment>
<keyword evidence="4" id="KW-0472">Membrane</keyword>
<dbReference type="STRING" id="408074.SAMN05660909_00373"/>
<evidence type="ECO:0000256" key="4">
    <source>
        <dbReference type="ARBA" id="ARBA00023136"/>
    </source>
</evidence>
<sequence>MMFRFQLKYICFFLLGIGLSSCTKYLDKKPDNLLTDEQIWKTRNNAESYLANIYSSRQAGGDYANIGMSDEISCAIPTTTVRYMVGGNWSANDWSYYNWGGYYSAIRKSYIFEQNIDKVPPEQLSDDLKRQYKAEAIFLRGYFYWMLLRQYGPFVKVTEVLSQDEDYNKFPRATFDECVAFINEMMDKAATGLPFVWSSSNNNGRATRGACLAVKAKVAQLAASPLWNGNPRFANFKNLDGTPLAPATYDQNKWRIAAARAKAVIDSGYYKLFTNLDNGGTSFDPYKSVRDLFLVSWSDEIIIGSMNWSWWSWVICSSPGPAGYNMYNATQNLVDAFRMKDGKEITDNTSQYKETGFVNADGENYWEQKKGDWSMYANREPRFYANICYNGRPVIPAVTVDDKNYYSSDANIDGRGRQEFYYSGKSGQKSVSNKDLTGYLPAKYVSPDDNLRAMNAGSYKSPYILLRYAEIILDYAEALNEYDPGNPDIVLYLNKIRTRAGLPGIETVYPDAVGNQDKMRTHILRERQVELCFEGDRFYTLIRRQLLGKPENQTIYGMNVYANDNGLGFAFTDFYKRTLFQKRFWNDRMYLFPIQQQDIERDRSLVQNPGW</sequence>
<dbReference type="InterPro" id="IPR011990">
    <property type="entry name" value="TPR-like_helical_dom_sf"/>
</dbReference>
<reference evidence="9" key="1">
    <citation type="submission" date="2016-10" db="EMBL/GenBank/DDBJ databases">
        <authorList>
            <person name="Varghese N."/>
            <person name="Submissions S."/>
        </authorList>
    </citation>
    <scope>NUCLEOTIDE SEQUENCE [LARGE SCALE GENOMIC DNA]</scope>
    <source>
        <strain evidence="9">DSM 23920</strain>
    </source>
</reference>